<dbReference type="PIRSF" id="PIRSF005211">
    <property type="entry name" value="Ab_hydro_YheT"/>
    <property type="match status" value="1"/>
</dbReference>
<feature type="active site" description="Charge relay system" evidence="2">
    <location>
        <position position="155"/>
    </location>
</feature>
<evidence type="ECO:0000259" key="3">
    <source>
        <dbReference type="Pfam" id="PF00561"/>
    </source>
</evidence>
<keyword evidence="4" id="KW-0378">Hydrolase</keyword>
<evidence type="ECO:0000256" key="1">
    <source>
        <dbReference type="ARBA" id="ARBA00010884"/>
    </source>
</evidence>
<dbReference type="SUPFAM" id="SSF53474">
    <property type="entry name" value="alpha/beta-Hydrolases"/>
    <property type="match status" value="1"/>
</dbReference>
<accession>A0A418VTI7</accession>
<dbReference type="GO" id="GO:0047372">
    <property type="term" value="F:monoacylglycerol lipase activity"/>
    <property type="evidence" value="ECO:0007669"/>
    <property type="project" value="TreeGrafter"/>
</dbReference>
<gene>
    <name evidence="4" type="ORF">D3874_25300</name>
</gene>
<evidence type="ECO:0000256" key="2">
    <source>
        <dbReference type="PIRSR" id="PIRSR005211-1"/>
    </source>
</evidence>
<feature type="domain" description="AB hydrolase-1" evidence="3">
    <location>
        <begin position="78"/>
        <end position="310"/>
    </location>
</feature>
<dbReference type="RefSeq" id="WP_119782506.1">
    <property type="nucleotide sequence ID" value="NZ_QYUK01000016.1"/>
</dbReference>
<dbReference type="Pfam" id="PF00561">
    <property type="entry name" value="Abhydrolase_1"/>
    <property type="match status" value="1"/>
</dbReference>
<feature type="active site" description="Charge relay system" evidence="2">
    <location>
        <position position="308"/>
    </location>
</feature>
<proteinExistence type="inferred from homology"/>
<dbReference type="EMBL" id="QYUK01000016">
    <property type="protein sequence ID" value="RJF80454.1"/>
    <property type="molecule type" value="Genomic_DNA"/>
</dbReference>
<comment type="similarity">
    <text evidence="1">Belongs to the AB hydrolase superfamily. AB hydrolase 4 family.</text>
</comment>
<dbReference type="InterPro" id="IPR012020">
    <property type="entry name" value="ABHD4"/>
</dbReference>
<keyword evidence="5" id="KW-1185">Reference proteome</keyword>
<name>A0A418VTI7_9PROT</name>
<dbReference type="InterPro" id="IPR050960">
    <property type="entry name" value="AB_hydrolase_4_sf"/>
</dbReference>
<dbReference type="Gene3D" id="3.40.50.1820">
    <property type="entry name" value="alpha/beta hydrolase"/>
    <property type="match status" value="1"/>
</dbReference>
<evidence type="ECO:0000313" key="5">
    <source>
        <dbReference type="Proteomes" id="UP000284605"/>
    </source>
</evidence>
<comment type="caution">
    <text evidence="4">The sequence shown here is derived from an EMBL/GenBank/DDBJ whole genome shotgun (WGS) entry which is preliminary data.</text>
</comment>
<organism evidence="4 5">
    <name type="scientific">Oleomonas cavernae</name>
    <dbReference type="NCBI Taxonomy" id="2320859"/>
    <lineage>
        <taxon>Bacteria</taxon>
        <taxon>Pseudomonadati</taxon>
        <taxon>Pseudomonadota</taxon>
        <taxon>Alphaproteobacteria</taxon>
        <taxon>Acetobacterales</taxon>
        <taxon>Acetobacteraceae</taxon>
        <taxon>Oleomonas</taxon>
    </lineage>
</organism>
<feature type="active site" description="Charge relay system" evidence="2">
    <location>
        <position position="279"/>
    </location>
</feature>
<dbReference type="PANTHER" id="PTHR10794">
    <property type="entry name" value="ABHYDROLASE DOMAIN-CONTAINING PROTEIN"/>
    <property type="match status" value="1"/>
</dbReference>
<dbReference type="OrthoDB" id="332676at2"/>
<reference evidence="4 5" key="1">
    <citation type="submission" date="2018-09" db="EMBL/GenBank/DDBJ databases">
        <authorList>
            <person name="Zhu H."/>
        </authorList>
    </citation>
    <scope>NUCLEOTIDE SEQUENCE [LARGE SCALE GENOMIC DNA]</scope>
    <source>
        <strain evidence="4 5">K1W22B-8</strain>
    </source>
</reference>
<dbReference type="GO" id="GO:0034338">
    <property type="term" value="F:short-chain carboxylesterase activity"/>
    <property type="evidence" value="ECO:0007669"/>
    <property type="project" value="TreeGrafter"/>
</dbReference>
<dbReference type="AlphaFoldDB" id="A0A418VTI7"/>
<sequence length="333" mass="35572">MPFSDQAPRLELAPFRARLPWLGGDLQSVRNALAKPVPPRPAARSSRLILPLADGTGDRLHVTLDEPAAPRPGLPLALFAHGVSGSEDSYYMLATAARLIERGYHVVRLNLRGAGPSRIDCKRHYHAGRSGDLRDAIAALPTALTANGAVAVGFSLGGNTVLKLAGEQGAGGPVVAVASVCAPIDIGLTTANLARRRNKVYQKVLLKPFKAEYVAPGAELSDALRAAVERARNFAEFDATVTAPRNGYASAQAFYDDNGARHHVAGIRVPALVIAAQDDPIVPFAPYAAIDWRALPWTIPAFTRTGGHVGHHGRDGIWYVEAIDRFLASLEQR</sequence>
<dbReference type="InterPro" id="IPR000073">
    <property type="entry name" value="AB_hydrolase_1"/>
</dbReference>
<protein>
    <submittedName>
        <fullName evidence="4">Alpha/beta fold hydrolase</fullName>
    </submittedName>
</protein>
<dbReference type="PANTHER" id="PTHR10794:SF63">
    <property type="entry name" value="ALPHA_BETA HYDROLASE 1, ISOFORM A"/>
    <property type="match status" value="1"/>
</dbReference>
<dbReference type="Proteomes" id="UP000284605">
    <property type="component" value="Unassembled WGS sequence"/>
</dbReference>
<dbReference type="InterPro" id="IPR029058">
    <property type="entry name" value="AB_hydrolase_fold"/>
</dbReference>
<evidence type="ECO:0000313" key="4">
    <source>
        <dbReference type="EMBL" id="RJF80454.1"/>
    </source>
</evidence>